<dbReference type="Gene3D" id="3.30.565.10">
    <property type="entry name" value="Histidine kinase-like ATPase, C-terminal domain"/>
    <property type="match status" value="1"/>
</dbReference>
<dbReference type="InterPro" id="IPR004358">
    <property type="entry name" value="Sig_transdc_His_kin-like_C"/>
</dbReference>
<dbReference type="PROSITE" id="PS50112">
    <property type="entry name" value="PAS"/>
    <property type="match status" value="1"/>
</dbReference>
<dbReference type="RefSeq" id="WP_146687942.1">
    <property type="nucleotide sequence ID" value="NZ_LT629750.1"/>
</dbReference>
<protein>
    <recommendedName>
        <fullName evidence="2">histidine kinase</fullName>
        <ecNumber evidence="2">2.7.13.3</ecNumber>
    </recommendedName>
</protein>
<dbReference type="EC" id="2.7.13.3" evidence="2"/>
<evidence type="ECO:0000256" key="3">
    <source>
        <dbReference type="ARBA" id="ARBA00022553"/>
    </source>
</evidence>
<dbReference type="Gene3D" id="1.10.287.130">
    <property type="match status" value="1"/>
</dbReference>
<evidence type="ECO:0000313" key="7">
    <source>
        <dbReference type="Proteomes" id="UP000243904"/>
    </source>
</evidence>
<evidence type="ECO:0000259" key="4">
    <source>
        <dbReference type="PROSITE" id="PS50109"/>
    </source>
</evidence>
<accession>A0A1H1V1N2</accession>
<feature type="domain" description="Histidine kinase" evidence="4">
    <location>
        <begin position="352"/>
        <end position="567"/>
    </location>
</feature>
<sequence length="572" mass="62765">MPWTEPVASFSELRRCIRDLVALSTLPAGWQNYDMRQIGASIVAALISMLDADFVFIALPGQGNQFVTELARSSPKLDSANLQRVQKKLQQERATLGSGREFIIADVSGSSGLRVMTAPIGFGGDATLAAGSIRHTFPTRTEKLLLNTGANQAAIAFQQWLGDAEKRRFTALVQRTTDLVGIASLSGQVQYVNPAGLELVGLASLDDALRLHILDFVSPQHRKTVEDEVWPLVLRMGRWKGELDLKHFGSGIEIPFQIDCFRIDDPRTGEPMNVATVSRDLSAQKNSEATLHHLNEGLEQRVEERTFELAEANKRLVAEKLERAQIDLRFQKLQNDLLLAARLTAAAQMAAALAHEISQPLTAVVNSVNAAKRLLARGGQVNMLSALEVTDEACEQALRASEIVRSLRQLVSRDETERRIEELPSMIEEASAFVLNSVTPLALRLRFEFDDKAREVWVNRVQIQQVIVNLVRNAFEAMANQEPREVTLTTKALDDAMIEIAVADIGPGIHGDIAGQLFRPFVSNKHDGMGLGLSISRSIIEAHDGQLILEPNPGGGSIFRFTLPSCGAAHGD</sequence>
<evidence type="ECO:0000313" key="6">
    <source>
        <dbReference type="EMBL" id="SDS78583.1"/>
    </source>
</evidence>
<organism evidence="6 7">
    <name type="scientific">Bradyrhizobium canariense</name>
    <dbReference type="NCBI Taxonomy" id="255045"/>
    <lineage>
        <taxon>Bacteria</taxon>
        <taxon>Pseudomonadati</taxon>
        <taxon>Pseudomonadota</taxon>
        <taxon>Alphaproteobacteria</taxon>
        <taxon>Hyphomicrobiales</taxon>
        <taxon>Nitrobacteraceae</taxon>
        <taxon>Bradyrhizobium</taxon>
    </lineage>
</organism>
<dbReference type="InterPro" id="IPR003594">
    <property type="entry name" value="HATPase_dom"/>
</dbReference>
<dbReference type="SMART" id="SM00388">
    <property type="entry name" value="HisKA"/>
    <property type="match status" value="1"/>
</dbReference>
<dbReference type="InterPro" id="IPR003661">
    <property type="entry name" value="HisK_dim/P_dom"/>
</dbReference>
<proteinExistence type="predicted"/>
<dbReference type="PROSITE" id="PS50109">
    <property type="entry name" value="HIS_KIN"/>
    <property type="match status" value="1"/>
</dbReference>
<dbReference type="PANTHER" id="PTHR43065:SF42">
    <property type="entry name" value="TWO-COMPONENT SENSOR PPRA"/>
    <property type="match status" value="1"/>
</dbReference>
<evidence type="ECO:0000259" key="5">
    <source>
        <dbReference type="PROSITE" id="PS50112"/>
    </source>
</evidence>
<dbReference type="InterPro" id="IPR035965">
    <property type="entry name" value="PAS-like_dom_sf"/>
</dbReference>
<keyword evidence="3" id="KW-0597">Phosphoprotein</keyword>
<dbReference type="Pfam" id="PF02518">
    <property type="entry name" value="HATPase_c"/>
    <property type="match status" value="1"/>
</dbReference>
<dbReference type="InterPro" id="IPR005467">
    <property type="entry name" value="His_kinase_dom"/>
</dbReference>
<dbReference type="SMART" id="SM00091">
    <property type="entry name" value="PAS"/>
    <property type="match status" value="1"/>
</dbReference>
<dbReference type="Gene3D" id="3.30.450.20">
    <property type="entry name" value="PAS domain"/>
    <property type="match status" value="1"/>
</dbReference>
<evidence type="ECO:0000256" key="2">
    <source>
        <dbReference type="ARBA" id="ARBA00012438"/>
    </source>
</evidence>
<dbReference type="SUPFAM" id="SSF55785">
    <property type="entry name" value="PYP-like sensor domain (PAS domain)"/>
    <property type="match status" value="1"/>
</dbReference>
<dbReference type="PANTHER" id="PTHR43065">
    <property type="entry name" value="SENSOR HISTIDINE KINASE"/>
    <property type="match status" value="1"/>
</dbReference>
<comment type="catalytic activity">
    <reaction evidence="1">
        <text>ATP + protein L-histidine = ADP + protein N-phospho-L-histidine.</text>
        <dbReference type="EC" id="2.7.13.3"/>
    </reaction>
</comment>
<dbReference type="SMART" id="SM00387">
    <property type="entry name" value="HATPase_c"/>
    <property type="match status" value="1"/>
</dbReference>
<dbReference type="Proteomes" id="UP000243904">
    <property type="component" value="Chromosome I"/>
</dbReference>
<evidence type="ECO:0000256" key="1">
    <source>
        <dbReference type="ARBA" id="ARBA00000085"/>
    </source>
</evidence>
<name>A0A1H1V1N2_9BRAD</name>
<feature type="domain" description="PAS" evidence="5">
    <location>
        <begin position="165"/>
        <end position="237"/>
    </location>
</feature>
<dbReference type="InterPro" id="IPR000014">
    <property type="entry name" value="PAS"/>
</dbReference>
<keyword evidence="7" id="KW-1185">Reference proteome</keyword>
<dbReference type="EMBL" id="LT629750">
    <property type="protein sequence ID" value="SDS78583.1"/>
    <property type="molecule type" value="Genomic_DNA"/>
</dbReference>
<gene>
    <name evidence="6" type="ORF">SAMN05444158_3205</name>
</gene>
<dbReference type="InterPro" id="IPR036890">
    <property type="entry name" value="HATPase_C_sf"/>
</dbReference>
<dbReference type="NCBIfam" id="TIGR00229">
    <property type="entry name" value="sensory_box"/>
    <property type="match status" value="1"/>
</dbReference>
<dbReference type="AlphaFoldDB" id="A0A1H1V1N2"/>
<dbReference type="SUPFAM" id="SSF55874">
    <property type="entry name" value="ATPase domain of HSP90 chaperone/DNA topoisomerase II/histidine kinase"/>
    <property type="match status" value="1"/>
</dbReference>
<dbReference type="GO" id="GO:0000155">
    <property type="term" value="F:phosphorelay sensor kinase activity"/>
    <property type="evidence" value="ECO:0007669"/>
    <property type="project" value="InterPro"/>
</dbReference>
<reference evidence="7" key="1">
    <citation type="submission" date="2016-10" db="EMBL/GenBank/DDBJ databases">
        <authorList>
            <person name="Varghese N."/>
            <person name="Submissions S."/>
        </authorList>
    </citation>
    <scope>NUCLEOTIDE SEQUENCE [LARGE SCALE GENOMIC DNA]</scope>
    <source>
        <strain evidence="7">GAS369</strain>
    </source>
</reference>
<dbReference type="PRINTS" id="PR00344">
    <property type="entry name" value="BCTRLSENSOR"/>
</dbReference>